<protein>
    <submittedName>
        <fullName evidence="1">Uncharacterized protein</fullName>
    </submittedName>
</protein>
<gene>
    <name evidence="1" type="ORF">OC842_005757</name>
</gene>
<dbReference type="Proteomes" id="UP001176521">
    <property type="component" value="Unassembled WGS sequence"/>
</dbReference>
<reference evidence="1" key="1">
    <citation type="journal article" date="2023" name="PhytoFront">
        <title>Draft Genome Resources of Seven Strains of Tilletia horrida, Causal Agent of Kernel Smut of Rice.</title>
        <authorList>
            <person name="Khanal S."/>
            <person name="Antony Babu S."/>
            <person name="Zhou X.G."/>
        </authorList>
    </citation>
    <scope>NUCLEOTIDE SEQUENCE</scope>
    <source>
        <strain evidence="1">TX3</strain>
    </source>
</reference>
<name>A0AAN6JIB9_9BASI</name>
<accession>A0AAN6JIB9</accession>
<dbReference type="EMBL" id="JAPDMQ010000439">
    <property type="protein sequence ID" value="KAK0524671.1"/>
    <property type="molecule type" value="Genomic_DNA"/>
</dbReference>
<dbReference type="AlphaFoldDB" id="A0AAN6JIB9"/>
<sequence length="447" mass="50473">MPSEILVHILRYALVPVQVEQENMQAFIRRGTRLKLICKKFNASLIYILSKHFHAFGFDLGMTAVDFPWHPQAKSLLRCNMFWINLHGSWWRHYPRITAVSHGLATSNIEGLLTLSLDLRREPPPYGIDTPSRNQLPLCRQRINAMLTRLLMSATRLEELYIRLSPDVDAIHIVEHLICNNPALRCVLIEIDCSGRSHPAPATVRLNNMVEAGTLYSRFQCFILRCPGVKVQCHDDDGNSDRFFARLSGATQFALSAEALDTGAAPWSWLNNLFRNSPKLQECQFTVDMHTYDDFGSTADAALHQVCLPDLTDLVIEAPGLDSAFFQRLDAPHLANLRVRSDVPVDHWPQCSPNRFPLLSTANILCPGVSAQRLIALGLSPSTFHRNLDYNHNFHVYHHEEFAAAIHAPEGPSAHVHEPDFDFAHHDASVRRGDVLPPSKRLRLSSI</sequence>
<keyword evidence="2" id="KW-1185">Reference proteome</keyword>
<evidence type="ECO:0000313" key="1">
    <source>
        <dbReference type="EMBL" id="KAK0524671.1"/>
    </source>
</evidence>
<comment type="caution">
    <text evidence="1">The sequence shown here is derived from an EMBL/GenBank/DDBJ whole genome shotgun (WGS) entry which is preliminary data.</text>
</comment>
<proteinExistence type="predicted"/>
<organism evidence="1 2">
    <name type="scientific">Tilletia horrida</name>
    <dbReference type="NCBI Taxonomy" id="155126"/>
    <lineage>
        <taxon>Eukaryota</taxon>
        <taxon>Fungi</taxon>
        <taxon>Dikarya</taxon>
        <taxon>Basidiomycota</taxon>
        <taxon>Ustilaginomycotina</taxon>
        <taxon>Exobasidiomycetes</taxon>
        <taxon>Tilletiales</taxon>
        <taxon>Tilletiaceae</taxon>
        <taxon>Tilletia</taxon>
    </lineage>
</organism>
<evidence type="ECO:0000313" key="2">
    <source>
        <dbReference type="Proteomes" id="UP001176521"/>
    </source>
</evidence>